<dbReference type="KEGG" id="rau:MC5_04095"/>
<evidence type="ECO:0000313" key="3">
    <source>
        <dbReference type="Proteomes" id="UP000007589"/>
    </source>
</evidence>
<dbReference type="Proteomes" id="UP000007589">
    <property type="component" value="Chromosome"/>
</dbReference>
<accession>H8K793</accession>
<name>H8K793_RICAC</name>
<dbReference type="Gene3D" id="3.30.2310.20">
    <property type="entry name" value="RelE-like"/>
    <property type="match status" value="1"/>
</dbReference>
<organism evidence="2 3">
    <name type="scientific">Rickettsia australis (strain Cutlack)</name>
    <dbReference type="NCBI Taxonomy" id="1105110"/>
    <lineage>
        <taxon>Bacteria</taxon>
        <taxon>Pseudomonadati</taxon>
        <taxon>Pseudomonadota</taxon>
        <taxon>Alphaproteobacteria</taxon>
        <taxon>Rickettsiales</taxon>
        <taxon>Rickettsiaceae</taxon>
        <taxon>Rickettsieae</taxon>
        <taxon>Rickettsia</taxon>
        <taxon>spotted fever group</taxon>
    </lineage>
</organism>
<proteinExistence type="predicted"/>
<dbReference type="NCBIfam" id="TIGR02385">
    <property type="entry name" value="RelE_StbE"/>
    <property type="match status" value="1"/>
</dbReference>
<dbReference type="InterPro" id="IPR035093">
    <property type="entry name" value="RelE/ParE_toxin_dom_sf"/>
</dbReference>
<dbReference type="SUPFAM" id="SSF143011">
    <property type="entry name" value="RelE-like"/>
    <property type="match status" value="1"/>
</dbReference>
<dbReference type="Pfam" id="PF15738">
    <property type="entry name" value="YafQ_toxin"/>
    <property type="match status" value="1"/>
</dbReference>
<evidence type="ECO:0000313" key="2">
    <source>
        <dbReference type="EMBL" id="AFC71136.1"/>
    </source>
</evidence>
<protein>
    <recommendedName>
        <fullName evidence="4">Addiction module toxin, RelE/StbE family protein</fullName>
    </recommendedName>
</protein>
<reference evidence="3" key="1">
    <citation type="submission" date="2012-02" db="EMBL/GenBank/DDBJ databases">
        <title>Complete genome sequence of Rickettsia australis strain Cutlack.</title>
        <authorList>
            <person name="Johnson S.L."/>
            <person name="Munk A.C."/>
            <person name="Han S."/>
            <person name="Bruce D.C."/>
            <person name="Dasch G.A."/>
        </authorList>
    </citation>
    <scope>NUCLEOTIDE SEQUENCE [LARGE SCALE GENOMIC DNA]</scope>
    <source>
        <strain evidence="3">Cutlack</strain>
    </source>
</reference>
<evidence type="ECO:0008006" key="4">
    <source>
        <dbReference type="Google" id="ProtNLM"/>
    </source>
</evidence>
<dbReference type="AlphaFoldDB" id="H8K793"/>
<dbReference type="RefSeq" id="WP_014412663.1">
    <property type="nucleotide sequence ID" value="NC_017058.1"/>
</dbReference>
<dbReference type="InterPro" id="IPR007712">
    <property type="entry name" value="RelE/ParE_toxin"/>
</dbReference>
<keyword evidence="3" id="KW-1185">Reference proteome</keyword>
<gene>
    <name evidence="2" type="ordered locus">MC5_04095</name>
</gene>
<sequence length="58" mass="7103">MLVNNIALPQKYRPHKLIGNHYPKWECHIEPDWLLIYEIKKIQLFYIAQEHMQIFLSP</sequence>
<evidence type="ECO:0000256" key="1">
    <source>
        <dbReference type="ARBA" id="ARBA00022649"/>
    </source>
</evidence>
<dbReference type="EMBL" id="CP003338">
    <property type="protein sequence ID" value="AFC71136.1"/>
    <property type="molecule type" value="Genomic_DNA"/>
</dbReference>
<dbReference type="InterPro" id="IPR004386">
    <property type="entry name" value="Toxin_YafQ-like"/>
</dbReference>
<keyword evidence="1" id="KW-1277">Toxin-antitoxin system</keyword>
<dbReference type="HOGENOM" id="CLU_2976392_0_0_5"/>